<dbReference type="EMBL" id="FOET01000012">
    <property type="protein sequence ID" value="SEQ66513.1"/>
    <property type="molecule type" value="Genomic_DNA"/>
</dbReference>
<organism evidence="1 2">
    <name type="scientific">Streptomyces radiopugnans</name>
    <dbReference type="NCBI Taxonomy" id="403935"/>
    <lineage>
        <taxon>Bacteria</taxon>
        <taxon>Bacillati</taxon>
        <taxon>Actinomycetota</taxon>
        <taxon>Actinomycetes</taxon>
        <taxon>Kitasatosporales</taxon>
        <taxon>Streptomycetaceae</taxon>
        <taxon>Streptomyces</taxon>
    </lineage>
</organism>
<reference evidence="1 2" key="1">
    <citation type="submission" date="2016-10" db="EMBL/GenBank/DDBJ databases">
        <authorList>
            <person name="de Groot N.N."/>
        </authorList>
    </citation>
    <scope>NUCLEOTIDE SEQUENCE [LARGE SCALE GENOMIC DNA]</scope>
    <source>
        <strain evidence="1 2">CGMCC 4.3519</strain>
    </source>
</reference>
<proteinExistence type="predicted"/>
<gene>
    <name evidence="1" type="ORF">SAMN05216481_11266</name>
</gene>
<evidence type="ECO:0000313" key="1">
    <source>
        <dbReference type="EMBL" id="SEQ66513.1"/>
    </source>
</evidence>
<name>A0A1H9HVW5_9ACTN</name>
<accession>A0A1H9HVW5</accession>
<dbReference type="STRING" id="403935.SAMN05216481_11266"/>
<dbReference type="Proteomes" id="UP000199055">
    <property type="component" value="Unassembled WGS sequence"/>
</dbReference>
<protein>
    <submittedName>
        <fullName evidence="1">Uncharacterized protein</fullName>
    </submittedName>
</protein>
<evidence type="ECO:0000313" key="2">
    <source>
        <dbReference type="Proteomes" id="UP000199055"/>
    </source>
</evidence>
<sequence length="200" mass="21822">MAASPLRLPGRRRARFREMQRACERRLAEIGIASGQDGTADTADLTGAAGITAVCEQVGRRRGRTIRLVPMELDEPLLHGLWIALPDTDVIVYRANTSRPHQEHIIAHELSHIICEHDFGALPGPAVPAHLFPGTDPDLVRRSLKRSAYDDRAEQEAEMMASLILAHARRKAAPDPEGADALPPEEATVIARVESVVGRG</sequence>
<dbReference type="Gene3D" id="1.10.10.2910">
    <property type="match status" value="1"/>
</dbReference>
<dbReference type="AlphaFoldDB" id="A0A1H9HVW5"/>
<keyword evidence="2" id="KW-1185">Reference proteome</keyword>
<dbReference type="RefSeq" id="WP_143071795.1">
    <property type="nucleotide sequence ID" value="NZ_FOET01000012.1"/>
</dbReference>